<protein>
    <submittedName>
        <fullName evidence="2">Uncharacterized protein</fullName>
    </submittedName>
</protein>
<feature type="region of interest" description="Disordered" evidence="1">
    <location>
        <begin position="42"/>
        <end position="75"/>
    </location>
</feature>
<evidence type="ECO:0000313" key="2">
    <source>
        <dbReference type="EMBL" id="PLW48771.1"/>
    </source>
</evidence>
<sequence length="90" mass="9333">MAGTSDSPVRPGVGNNQRIDLEHIALVTAGGCFPWIPMANAPAEDRRERNQVSPASGLGGTSAFASQPLGKSNNSLDLPVALENITGSEF</sequence>
<comment type="caution">
    <text evidence="2">The sequence shown here is derived from an EMBL/GenBank/DDBJ whole genome shotgun (WGS) entry which is preliminary data.</text>
</comment>
<gene>
    <name evidence="2" type="ORF">PCASD_03216</name>
</gene>
<feature type="compositionally biased region" description="Polar residues" evidence="1">
    <location>
        <begin position="63"/>
        <end position="75"/>
    </location>
</feature>
<dbReference type="EMBL" id="PGCI01000021">
    <property type="protein sequence ID" value="PLW48771.1"/>
    <property type="molecule type" value="Genomic_DNA"/>
</dbReference>
<accession>A0A2N5VFK4</accession>
<reference evidence="2 3" key="1">
    <citation type="submission" date="2017-11" db="EMBL/GenBank/DDBJ databases">
        <title>De novo assembly and phasing of dikaryotic genomes from two isolates of Puccinia coronata f. sp. avenae, the causal agent of oat crown rust.</title>
        <authorList>
            <person name="Miller M.E."/>
            <person name="Zhang Y."/>
            <person name="Omidvar V."/>
            <person name="Sperschneider J."/>
            <person name="Schwessinger B."/>
            <person name="Raley C."/>
            <person name="Palmer J.M."/>
            <person name="Garnica D."/>
            <person name="Upadhyaya N."/>
            <person name="Rathjen J."/>
            <person name="Taylor J.M."/>
            <person name="Park R.F."/>
            <person name="Dodds P.N."/>
            <person name="Hirsch C.D."/>
            <person name="Kianian S.F."/>
            <person name="Figueroa M."/>
        </authorList>
    </citation>
    <scope>NUCLEOTIDE SEQUENCE [LARGE SCALE GENOMIC DNA]</scope>
    <source>
        <strain evidence="2">12SD80</strain>
    </source>
</reference>
<dbReference type="AlphaFoldDB" id="A0A2N5VFK4"/>
<proteinExistence type="predicted"/>
<organism evidence="2 3">
    <name type="scientific">Puccinia coronata f. sp. avenae</name>
    <dbReference type="NCBI Taxonomy" id="200324"/>
    <lineage>
        <taxon>Eukaryota</taxon>
        <taxon>Fungi</taxon>
        <taxon>Dikarya</taxon>
        <taxon>Basidiomycota</taxon>
        <taxon>Pucciniomycotina</taxon>
        <taxon>Pucciniomycetes</taxon>
        <taxon>Pucciniales</taxon>
        <taxon>Pucciniaceae</taxon>
        <taxon>Puccinia</taxon>
    </lineage>
</organism>
<evidence type="ECO:0000256" key="1">
    <source>
        <dbReference type="SAM" id="MobiDB-lite"/>
    </source>
</evidence>
<dbReference type="Proteomes" id="UP000235392">
    <property type="component" value="Unassembled WGS sequence"/>
</dbReference>
<evidence type="ECO:0000313" key="3">
    <source>
        <dbReference type="Proteomes" id="UP000235392"/>
    </source>
</evidence>
<name>A0A2N5VFK4_9BASI</name>